<sequence length="121" mass="13481">MEEAIDEEECQEDDVTPAAAVAPAPIVRNPAIILAKGRPKNCRGSYRGWKRLGGAPSKKRQCRRCQKYNHDDRVMLGRSQAEEAAAQTLKQLQTSDAPASQVSTSSKLRVQHREHTVEKNE</sequence>
<evidence type="ECO:0000313" key="3">
    <source>
        <dbReference type="Proteomes" id="UP000294530"/>
    </source>
</evidence>
<protein>
    <submittedName>
        <fullName evidence="2">Uncharacterized protein</fullName>
    </submittedName>
</protein>
<dbReference type="Proteomes" id="UP000294530">
    <property type="component" value="Unassembled WGS sequence"/>
</dbReference>
<dbReference type="GeneID" id="94350184"/>
<comment type="caution">
    <text evidence="2">The sequence shown here is derived from an EMBL/GenBank/DDBJ whole genome shotgun (WGS) entry which is preliminary data.</text>
</comment>
<name>A0A976FJX9_BRELC</name>
<dbReference type="EMBL" id="SHOA02000013">
    <property type="protein sequence ID" value="TDH67958.1"/>
    <property type="molecule type" value="Genomic_DNA"/>
</dbReference>
<feature type="region of interest" description="Disordered" evidence="1">
    <location>
        <begin position="86"/>
        <end position="121"/>
    </location>
</feature>
<dbReference type="AlphaFoldDB" id="A0A976FJX9"/>
<feature type="compositionally biased region" description="Polar residues" evidence="1">
    <location>
        <begin position="88"/>
        <end position="108"/>
    </location>
</feature>
<gene>
    <name evidence="2" type="ORF">CCR75_006443</name>
</gene>
<evidence type="ECO:0000313" key="2">
    <source>
        <dbReference type="EMBL" id="TDH67958.1"/>
    </source>
</evidence>
<proteinExistence type="predicted"/>
<evidence type="ECO:0000256" key="1">
    <source>
        <dbReference type="SAM" id="MobiDB-lite"/>
    </source>
</evidence>
<feature type="compositionally biased region" description="Basic and acidic residues" evidence="1">
    <location>
        <begin position="111"/>
        <end position="121"/>
    </location>
</feature>
<organism evidence="2 3">
    <name type="scientific">Bremia lactucae</name>
    <name type="common">Lettuce downy mildew</name>
    <dbReference type="NCBI Taxonomy" id="4779"/>
    <lineage>
        <taxon>Eukaryota</taxon>
        <taxon>Sar</taxon>
        <taxon>Stramenopiles</taxon>
        <taxon>Oomycota</taxon>
        <taxon>Peronosporomycetes</taxon>
        <taxon>Peronosporales</taxon>
        <taxon>Peronosporaceae</taxon>
        <taxon>Bremia</taxon>
    </lineage>
</organism>
<keyword evidence="3" id="KW-1185">Reference proteome</keyword>
<reference evidence="2 3" key="1">
    <citation type="journal article" date="2021" name="Genome Biol.">
        <title>AFLAP: assembly-free linkage analysis pipeline using k-mers from genome sequencing data.</title>
        <authorList>
            <person name="Fletcher K."/>
            <person name="Zhang L."/>
            <person name="Gil J."/>
            <person name="Han R."/>
            <person name="Cavanaugh K."/>
            <person name="Michelmore R."/>
        </authorList>
    </citation>
    <scope>NUCLEOTIDE SEQUENCE [LARGE SCALE GENOMIC DNA]</scope>
    <source>
        <strain evidence="2 3">SF5</strain>
    </source>
</reference>
<accession>A0A976FJX9</accession>
<dbReference type="KEGG" id="blac:94350184"/>
<dbReference type="RefSeq" id="XP_067817457.1">
    <property type="nucleotide sequence ID" value="XM_067964513.1"/>
</dbReference>